<name>A0A0G4HDX8_9ALVE</name>
<dbReference type="AlphaFoldDB" id="A0A0G4HDX8"/>
<sequence>MTVKGTRYEGPLFIPARNPWYLFPVRLRCDSFTCYHNKTAFLSSDHRFLKQIGESALVWFPGAMKPGVYGIVDPEFLFEIGQLAVSRGGSTRIIREGLLKIFYNNYLRSFLYYTAVVRVFQKKNGFFRVGDGPSQMAPASCVPFCSFTEWFHSTFPDKSTIRGWFVLNFEKSKPIYDACLGGYFGKILSFDHSQMSPLKGGKAGAHQYASIVNKISIVIAHVLVGSIALKKVKQMFRDLAERLQRARALYKKQRDRQRQLEGRVSARRGEGEREEDAEMNGGEAEVPPVNPFSVLGGEGPEGGVDIEMNGGEAELPPVNLFSVSRGGGPEGGVDVEMNREEDKSIPNGLQHQNSLQNYHIYQIFLGTKQ</sequence>
<proteinExistence type="predicted"/>
<accession>A0A0G4HDX8</accession>
<dbReference type="EMBL" id="CDMZ01002404">
    <property type="protein sequence ID" value="CEM42205.1"/>
    <property type="molecule type" value="Genomic_DNA"/>
</dbReference>
<protein>
    <submittedName>
        <fullName evidence="2">Uncharacterized protein</fullName>
    </submittedName>
</protein>
<dbReference type="VEuPathDB" id="CryptoDB:Cvel_26595"/>
<evidence type="ECO:0000313" key="2">
    <source>
        <dbReference type="EMBL" id="CEM42205.1"/>
    </source>
</evidence>
<reference evidence="2" key="1">
    <citation type="submission" date="2014-11" db="EMBL/GenBank/DDBJ databases">
        <authorList>
            <person name="Otto D Thomas"/>
            <person name="Naeem Raeece"/>
        </authorList>
    </citation>
    <scope>NUCLEOTIDE SEQUENCE</scope>
</reference>
<feature type="region of interest" description="Disordered" evidence="1">
    <location>
        <begin position="252"/>
        <end position="290"/>
    </location>
</feature>
<evidence type="ECO:0000256" key="1">
    <source>
        <dbReference type="SAM" id="MobiDB-lite"/>
    </source>
</evidence>
<organism evidence="2">
    <name type="scientific">Chromera velia CCMP2878</name>
    <dbReference type="NCBI Taxonomy" id="1169474"/>
    <lineage>
        <taxon>Eukaryota</taxon>
        <taxon>Sar</taxon>
        <taxon>Alveolata</taxon>
        <taxon>Colpodellida</taxon>
        <taxon>Chromeraceae</taxon>
        <taxon>Chromera</taxon>
    </lineage>
</organism>
<gene>
    <name evidence="2" type="ORF">Cvel_26595</name>
</gene>